<feature type="active site" evidence="2">
    <location>
        <position position="142"/>
    </location>
</feature>
<reference evidence="4" key="1">
    <citation type="submission" date="2017-09" db="EMBL/GenBank/DDBJ databases">
        <title>Depth-based differentiation of microbial function through sediment-hosted aquifers and enrichment of novel symbionts in the deep terrestrial subsurface.</title>
        <authorList>
            <person name="Probst A.J."/>
            <person name="Ladd B."/>
            <person name="Jarett J.K."/>
            <person name="Geller-Mcgrath D.E."/>
            <person name="Sieber C.M.K."/>
            <person name="Emerson J.B."/>
            <person name="Anantharaman K."/>
            <person name="Thomas B.C."/>
            <person name="Malmstrom R."/>
            <person name="Stieglmeier M."/>
            <person name="Klingl A."/>
            <person name="Woyke T."/>
            <person name="Ryan C.M."/>
            <person name="Banfield J.F."/>
        </authorList>
    </citation>
    <scope>NUCLEOTIDE SEQUENCE [LARGE SCALE GENOMIC DNA]</scope>
</reference>
<keyword evidence="2" id="KW-0408">Iron</keyword>
<evidence type="ECO:0000313" key="3">
    <source>
        <dbReference type="EMBL" id="PIV65138.1"/>
    </source>
</evidence>
<dbReference type="Gene3D" id="3.90.45.10">
    <property type="entry name" value="Peptide deformylase"/>
    <property type="match status" value="1"/>
</dbReference>
<name>A0A2M7EBN4_9BACT</name>
<comment type="catalytic activity">
    <reaction evidence="2">
        <text>N-terminal N-formyl-L-methionyl-[peptide] + H2O = N-terminal L-methionyl-[peptide] + formate</text>
        <dbReference type="Rhea" id="RHEA:24420"/>
        <dbReference type="Rhea" id="RHEA-COMP:10639"/>
        <dbReference type="Rhea" id="RHEA-COMP:10640"/>
        <dbReference type="ChEBI" id="CHEBI:15377"/>
        <dbReference type="ChEBI" id="CHEBI:15740"/>
        <dbReference type="ChEBI" id="CHEBI:49298"/>
        <dbReference type="ChEBI" id="CHEBI:64731"/>
        <dbReference type="EC" id="3.5.1.88"/>
    </reaction>
</comment>
<sequence>MAILKIKKYPDPILRKKCQEVKEVTEEIKNLGWDMVETMTENQGIGLSAPQVGELKRIIVVHPIKERSPKEKTLRSPQIFINPKITEKSKETEIDEEGCLSFPGLFLKIKRRKAVKIAALNERGEKIQVRAEGLPARIFQHEIDHLDGILFIDRLSFWQKFKLKP</sequence>
<keyword evidence="2" id="KW-0378">Hydrolase</keyword>
<protein>
    <recommendedName>
        <fullName evidence="2">Peptide deformylase</fullName>
        <shortName evidence="2">PDF</shortName>
        <ecNumber evidence="2">3.5.1.88</ecNumber>
    </recommendedName>
    <alternativeName>
        <fullName evidence="2">Polypeptide deformylase</fullName>
    </alternativeName>
</protein>
<feature type="binding site" evidence="2">
    <location>
        <position position="99"/>
    </location>
    <ligand>
        <name>Fe cation</name>
        <dbReference type="ChEBI" id="CHEBI:24875"/>
    </ligand>
</feature>
<dbReference type="InterPro" id="IPR023635">
    <property type="entry name" value="Peptide_deformylase"/>
</dbReference>
<comment type="function">
    <text evidence="2">Removes the formyl group from the N-terminal Met of newly synthesized proteins. Requires at least a dipeptide for an efficient rate of reaction. N-terminal L-methionine is a prerequisite for activity but the enzyme has broad specificity at other positions.</text>
</comment>
<evidence type="ECO:0000256" key="2">
    <source>
        <dbReference type="HAMAP-Rule" id="MF_00163"/>
    </source>
</evidence>
<dbReference type="SUPFAM" id="SSF56420">
    <property type="entry name" value="Peptide deformylase"/>
    <property type="match status" value="1"/>
</dbReference>
<keyword evidence="2" id="KW-0648">Protein biosynthesis</keyword>
<proteinExistence type="inferred from homology"/>
<dbReference type="HAMAP" id="MF_00163">
    <property type="entry name" value="Pep_deformylase"/>
    <property type="match status" value="1"/>
</dbReference>
<dbReference type="PANTHER" id="PTHR10458:SF22">
    <property type="entry name" value="PEPTIDE DEFORMYLASE"/>
    <property type="match status" value="1"/>
</dbReference>
<dbReference type="EC" id="3.5.1.88" evidence="2"/>
<evidence type="ECO:0000256" key="1">
    <source>
        <dbReference type="ARBA" id="ARBA00010759"/>
    </source>
</evidence>
<dbReference type="AlphaFoldDB" id="A0A2M7EBN4"/>
<dbReference type="PRINTS" id="PR01576">
    <property type="entry name" value="PDEFORMYLASE"/>
</dbReference>
<feature type="binding site" evidence="2">
    <location>
        <position position="145"/>
    </location>
    <ligand>
        <name>Fe cation</name>
        <dbReference type="ChEBI" id="CHEBI:24875"/>
    </ligand>
</feature>
<evidence type="ECO:0000313" key="4">
    <source>
        <dbReference type="Proteomes" id="UP000230766"/>
    </source>
</evidence>
<dbReference type="NCBIfam" id="NF001159">
    <property type="entry name" value="PRK00150.1-3"/>
    <property type="match status" value="1"/>
</dbReference>
<dbReference type="PIRSF" id="PIRSF004749">
    <property type="entry name" value="Pep_def"/>
    <property type="match status" value="1"/>
</dbReference>
<dbReference type="GO" id="GO:0042586">
    <property type="term" value="F:peptide deformylase activity"/>
    <property type="evidence" value="ECO:0007669"/>
    <property type="project" value="UniProtKB-UniRule"/>
</dbReference>
<feature type="binding site" evidence="2">
    <location>
        <position position="141"/>
    </location>
    <ligand>
        <name>Fe cation</name>
        <dbReference type="ChEBI" id="CHEBI:24875"/>
    </ligand>
</feature>
<organism evidence="3 4">
    <name type="scientific">Candidatus Nealsonbacteria bacterium CG01_land_8_20_14_3_00_12</name>
    <dbReference type="NCBI Taxonomy" id="1974697"/>
    <lineage>
        <taxon>Bacteria</taxon>
        <taxon>Candidatus Nealsoniibacteriota</taxon>
    </lineage>
</organism>
<dbReference type="PANTHER" id="PTHR10458">
    <property type="entry name" value="PEPTIDE DEFORMYLASE"/>
    <property type="match status" value="1"/>
</dbReference>
<dbReference type="CDD" id="cd00487">
    <property type="entry name" value="Pep_deformylase"/>
    <property type="match status" value="1"/>
</dbReference>
<dbReference type="NCBIfam" id="TIGR00079">
    <property type="entry name" value="pept_deformyl"/>
    <property type="match status" value="1"/>
</dbReference>
<keyword evidence="2" id="KW-0479">Metal-binding</keyword>
<gene>
    <name evidence="2 3" type="primary">def</name>
    <name evidence="3" type="ORF">COS09_01150</name>
</gene>
<dbReference type="Proteomes" id="UP000230766">
    <property type="component" value="Unassembled WGS sequence"/>
</dbReference>
<dbReference type="GO" id="GO:0046872">
    <property type="term" value="F:metal ion binding"/>
    <property type="evidence" value="ECO:0007669"/>
    <property type="project" value="UniProtKB-KW"/>
</dbReference>
<comment type="similarity">
    <text evidence="1 2">Belongs to the polypeptide deformylase family.</text>
</comment>
<dbReference type="Pfam" id="PF01327">
    <property type="entry name" value="Pep_deformylase"/>
    <property type="match status" value="1"/>
</dbReference>
<comment type="cofactor">
    <cofactor evidence="2">
        <name>Fe(2+)</name>
        <dbReference type="ChEBI" id="CHEBI:29033"/>
    </cofactor>
    <text evidence="2">Binds 1 Fe(2+) ion.</text>
</comment>
<accession>A0A2M7EBN4</accession>
<comment type="caution">
    <text evidence="3">The sequence shown here is derived from an EMBL/GenBank/DDBJ whole genome shotgun (WGS) entry which is preliminary data.</text>
</comment>
<dbReference type="EMBL" id="PETJ01000029">
    <property type="protein sequence ID" value="PIV65138.1"/>
    <property type="molecule type" value="Genomic_DNA"/>
</dbReference>
<dbReference type="GO" id="GO:0006412">
    <property type="term" value="P:translation"/>
    <property type="evidence" value="ECO:0007669"/>
    <property type="project" value="UniProtKB-UniRule"/>
</dbReference>
<dbReference type="InterPro" id="IPR036821">
    <property type="entry name" value="Peptide_deformylase_sf"/>
</dbReference>